<keyword evidence="2" id="KW-1185">Reference proteome</keyword>
<evidence type="ECO:0000313" key="1">
    <source>
        <dbReference type="EMBL" id="EWS72608.1"/>
    </source>
</evidence>
<dbReference type="KEGG" id="tet:TTHERM_000433529"/>
<reference evidence="2" key="1">
    <citation type="journal article" date="2006" name="PLoS Biol.">
        <title>Macronuclear genome sequence of the ciliate Tetrahymena thermophila, a model eukaryote.</title>
        <authorList>
            <person name="Eisen J.A."/>
            <person name="Coyne R.S."/>
            <person name="Wu M."/>
            <person name="Wu D."/>
            <person name="Thiagarajan M."/>
            <person name="Wortman J.R."/>
            <person name="Badger J.H."/>
            <person name="Ren Q."/>
            <person name="Amedeo P."/>
            <person name="Jones K.M."/>
            <person name="Tallon L.J."/>
            <person name="Delcher A.L."/>
            <person name="Salzberg S.L."/>
            <person name="Silva J.C."/>
            <person name="Haas B.J."/>
            <person name="Majoros W.H."/>
            <person name="Farzad M."/>
            <person name="Carlton J.M."/>
            <person name="Smith R.K. Jr."/>
            <person name="Garg J."/>
            <person name="Pearlman R.E."/>
            <person name="Karrer K.M."/>
            <person name="Sun L."/>
            <person name="Manning G."/>
            <person name="Elde N.C."/>
            <person name="Turkewitz A.P."/>
            <person name="Asai D.J."/>
            <person name="Wilkes D.E."/>
            <person name="Wang Y."/>
            <person name="Cai H."/>
            <person name="Collins K."/>
            <person name="Stewart B.A."/>
            <person name="Lee S.R."/>
            <person name="Wilamowska K."/>
            <person name="Weinberg Z."/>
            <person name="Ruzzo W.L."/>
            <person name="Wloga D."/>
            <person name="Gaertig J."/>
            <person name="Frankel J."/>
            <person name="Tsao C.-C."/>
            <person name="Gorovsky M.A."/>
            <person name="Keeling P.J."/>
            <person name="Waller R.F."/>
            <person name="Patron N.J."/>
            <person name="Cherry J.M."/>
            <person name="Stover N.A."/>
            <person name="Krieger C.J."/>
            <person name="del Toro C."/>
            <person name="Ryder H.F."/>
            <person name="Williamson S.C."/>
            <person name="Barbeau R.A."/>
            <person name="Hamilton E.P."/>
            <person name="Orias E."/>
        </authorList>
    </citation>
    <scope>NUCLEOTIDE SEQUENCE [LARGE SCALE GENOMIC DNA]</scope>
    <source>
        <strain evidence="2">SB210</strain>
    </source>
</reference>
<name>W7X873_TETTS</name>
<sequence length="225" mass="26910">MYQFVINYNFLFINLLFYLKINELVNNLHQQHLQHNIPSYGCCFTQLIELRLSSQQQKHLKGIFQNEPQNILSQSKQALQNLQYYELMSSKTILNYISYCQPIPVQRKSVLKQEITDTLKTLQNIYISSESYEIPLVTNRYLINFIITSKGSFFEFFPFSHLNSCFTQNIFSMQNIQNMKQSQLIVKHNVFFQIHKYIINIYQNLFNIFKAIYKYKQTTIFSKTN</sequence>
<accession>W7X873</accession>
<dbReference type="Proteomes" id="UP000009168">
    <property type="component" value="Unassembled WGS sequence"/>
</dbReference>
<dbReference type="EMBL" id="GG662532">
    <property type="protein sequence ID" value="EWS72608.1"/>
    <property type="molecule type" value="Genomic_DNA"/>
</dbReference>
<evidence type="ECO:0000313" key="2">
    <source>
        <dbReference type="Proteomes" id="UP000009168"/>
    </source>
</evidence>
<protein>
    <submittedName>
        <fullName evidence="1">Uncharacterized protein</fullName>
    </submittedName>
</protein>
<proteinExistence type="predicted"/>
<dbReference type="AlphaFoldDB" id="W7X873"/>
<dbReference type="GeneID" id="24438934"/>
<organism evidence="1 2">
    <name type="scientific">Tetrahymena thermophila (strain SB210)</name>
    <dbReference type="NCBI Taxonomy" id="312017"/>
    <lineage>
        <taxon>Eukaryota</taxon>
        <taxon>Sar</taxon>
        <taxon>Alveolata</taxon>
        <taxon>Ciliophora</taxon>
        <taxon>Intramacronucleata</taxon>
        <taxon>Oligohymenophorea</taxon>
        <taxon>Hymenostomatida</taxon>
        <taxon>Tetrahymenina</taxon>
        <taxon>Tetrahymenidae</taxon>
        <taxon>Tetrahymena</taxon>
    </lineage>
</organism>
<gene>
    <name evidence="1" type="ORF">TTHERM_000433529</name>
</gene>
<dbReference type="RefSeq" id="XP_012654891.1">
    <property type="nucleotide sequence ID" value="XM_012799437.1"/>
</dbReference>
<dbReference type="InParanoid" id="W7X873"/>